<reference evidence="2" key="1">
    <citation type="submission" date="2016-10" db="EMBL/GenBank/DDBJ databases">
        <authorList>
            <person name="Varghese N."/>
            <person name="Submissions S."/>
        </authorList>
    </citation>
    <scope>NUCLEOTIDE SEQUENCE [LARGE SCALE GENOMIC DNA]</scope>
    <source>
        <strain evidence="2">CGMCC 4.6856</strain>
    </source>
</reference>
<accession>A0A1H8ZGV1</accession>
<organism evidence="1 2">
    <name type="scientific">Microlunatus flavus</name>
    <dbReference type="NCBI Taxonomy" id="1036181"/>
    <lineage>
        <taxon>Bacteria</taxon>
        <taxon>Bacillati</taxon>
        <taxon>Actinomycetota</taxon>
        <taxon>Actinomycetes</taxon>
        <taxon>Propionibacteriales</taxon>
        <taxon>Propionibacteriaceae</taxon>
        <taxon>Microlunatus</taxon>
    </lineage>
</organism>
<gene>
    <name evidence="1" type="ORF">SAMN05421756_101239</name>
</gene>
<dbReference type="AlphaFoldDB" id="A0A1H8ZGV1"/>
<name>A0A1H8ZGV1_9ACTN</name>
<dbReference type="EMBL" id="FOFA01000001">
    <property type="protein sequence ID" value="SEP63636.1"/>
    <property type="molecule type" value="Genomic_DNA"/>
</dbReference>
<evidence type="ECO:0000313" key="2">
    <source>
        <dbReference type="Proteomes" id="UP000198504"/>
    </source>
</evidence>
<keyword evidence="2" id="KW-1185">Reference proteome</keyword>
<protein>
    <submittedName>
        <fullName evidence="1">Uncharacterized protein</fullName>
    </submittedName>
</protein>
<dbReference type="Proteomes" id="UP000198504">
    <property type="component" value="Unassembled WGS sequence"/>
</dbReference>
<evidence type="ECO:0000313" key="1">
    <source>
        <dbReference type="EMBL" id="SEP63636.1"/>
    </source>
</evidence>
<proteinExistence type="predicted"/>
<sequence>MLQSVRDVVVGLYCQRLDLPQAEGRGVDRLPADLLDGLVRTHPSRVELEPLSACFEVVARLLLDEAERHGVQVSADLAGVLGELTRREQDPVS</sequence>